<feature type="region of interest" description="Disordered" evidence="7">
    <location>
        <begin position="1293"/>
        <end position="1317"/>
    </location>
</feature>
<keyword evidence="8" id="KW-0472">Membrane</keyword>
<feature type="transmembrane region" description="Helical" evidence="8">
    <location>
        <begin position="171"/>
        <end position="194"/>
    </location>
</feature>
<keyword evidence="6" id="KW-0482">Metalloprotease</keyword>
<dbReference type="InterPro" id="IPR010090">
    <property type="entry name" value="Phage_tape_meas"/>
</dbReference>
<dbReference type="SUPFAM" id="SSF48371">
    <property type="entry name" value="ARM repeat"/>
    <property type="match status" value="1"/>
</dbReference>
<evidence type="ECO:0000256" key="4">
    <source>
        <dbReference type="ARBA" id="ARBA00012322"/>
    </source>
</evidence>
<keyword evidence="6" id="KW-0645">Protease</keyword>
<dbReference type="NCBIfam" id="TIGR01760">
    <property type="entry name" value="tape_meas_TP901"/>
    <property type="match status" value="1"/>
</dbReference>
<feature type="domain" description="M23ase beta-sheet core" evidence="9">
    <location>
        <begin position="1023"/>
        <end position="1109"/>
    </location>
</feature>
<dbReference type="EMBL" id="CP054550">
    <property type="protein sequence ID" value="QKQ28534.1"/>
    <property type="molecule type" value="Genomic_DNA"/>
</dbReference>
<keyword evidence="5" id="KW-1188">Viral release from host cell</keyword>
<evidence type="ECO:0000256" key="2">
    <source>
        <dbReference type="ARBA" id="ARBA00001947"/>
    </source>
</evidence>
<gene>
    <name evidence="10" type="ORF">FOB69_01740</name>
</gene>
<dbReference type="PANTHER" id="PTHR37813">
    <property type="entry name" value="FELS-2 PROPHAGE PROTEIN"/>
    <property type="match status" value="1"/>
</dbReference>
<accession>A0A6N0I1Q9</accession>
<dbReference type="GO" id="GO:0008237">
    <property type="term" value="F:metallopeptidase activity"/>
    <property type="evidence" value="ECO:0007669"/>
    <property type="project" value="UniProtKB-KW"/>
</dbReference>
<dbReference type="SUPFAM" id="SSF53955">
    <property type="entry name" value="Lysozyme-like"/>
    <property type="match status" value="1"/>
</dbReference>
<dbReference type="InterPro" id="IPR016047">
    <property type="entry name" value="M23ase_b-sheet_dom"/>
</dbReference>
<dbReference type="PANTHER" id="PTHR37813:SF1">
    <property type="entry name" value="FELS-2 PROPHAGE PROTEIN"/>
    <property type="match status" value="1"/>
</dbReference>
<dbReference type="InterPro" id="IPR023346">
    <property type="entry name" value="Lysozyme-like_dom_sf"/>
</dbReference>
<dbReference type="EC" id="3.4.24.75" evidence="4"/>
<feature type="transmembrane region" description="Helical" evidence="8">
    <location>
        <begin position="240"/>
        <end position="270"/>
    </location>
</feature>
<comment type="similarity">
    <text evidence="3">Belongs to the peptidase M23B family.</text>
</comment>
<evidence type="ECO:0000256" key="1">
    <source>
        <dbReference type="ARBA" id="ARBA00001667"/>
    </source>
</evidence>
<evidence type="ECO:0000313" key="10">
    <source>
        <dbReference type="EMBL" id="QKQ28534.1"/>
    </source>
</evidence>
<dbReference type="Pfam" id="PF01551">
    <property type="entry name" value="Peptidase_M23"/>
    <property type="match status" value="1"/>
</dbReference>
<dbReference type="InterPro" id="IPR016024">
    <property type="entry name" value="ARM-type_fold"/>
</dbReference>
<dbReference type="InterPro" id="IPR011055">
    <property type="entry name" value="Dup_hybrid_motif"/>
</dbReference>
<evidence type="ECO:0000256" key="8">
    <source>
        <dbReference type="SAM" id="Phobius"/>
    </source>
</evidence>
<keyword evidence="6" id="KW-0378">Hydrolase</keyword>
<proteinExistence type="inferred from homology"/>
<dbReference type="Gene3D" id="1.20.120.20">
    <property type="entry name" value="Apolipoprotein"/>
    <property type="match status" value="3"/>
</dbReference>
<comment type="cofactor">
    <cofactor evidence="2">
        <name>Zn(2+)</name>
        <dbReference type="ChEBI" id="CHEBI:29105"/>
    </cofactor>
</comment>
<dbReference type="CDD" id="cd12797">
    <property type="entry name" value="M23_peptidase"/>
    <property type="match status" value="1"/>
</dbReference>
<reference evidence="10 11" key="1">
    <citation type="submission" date="2019-09" db="EMBL/GenBank/DDBJ databases">
        <title>FDA dAtabase for Regulatory Grade micrObial Sequences (FDA-ARGOS): Supporting development and validation of Infectious Disease Dx tests.</title>
        <authorList>
            <person name="Sciortino C."/>
            <person name="Tallon L."/>
            <person name="Sadzewicz L."/>
            <person name="Vavikolanu K."/>
            <person name="Mehta A."/>
            <person name="Aluvathingal J."/>
            <person name="Nadendla S."/>
            <person name="Nandy P."/>
            <person name="Geyer C."/>
            <person name="Yan Y."/>
            <person name="Sichtig H."/>
        </authorList>
    </citation>
    <scope>NUCLEOTIDE SEQUENCE [LARGE SCALE GENOMIC DNA]</scope>
    <source>
        <strain evidence="10 11">FDAARGOS_661</strain>
    </source>
</reference>
<evidence type="ECO:0000256" key="6">
    <source>
        <dbReference type="ARBA" id="ARBA00023049"/>
    </source>
</evidence>
<dbReference type="Gene3D" id="1.10.530.10">
    <property type="match status" value="1"/>
</dbReference>
<name>A0A6N0I1Q9_STAHO</name>
<dbReference type="SUPFAM" id="SSF51261">
    <property type="entry name" value="Duplicated hybrid motif"/>
    <property type="match status" value="1"/>
</dbReference>
<evidence type="ECO:0000256" key="7">
    <source>
        <dbReference type="SAM" id="MobiDB-lite"/>
    </source>
</evidence>
<evidence type="ECO:0000256" key="3">
    <source>
        <dbReference type="ARBA" id="ARBA00006646"/>
    </source>
</evidence>
<evidence type="ECO:0000313" key="11">
    <source>
        <dbReference type="Proteomes" id="UP000509636"/>
    </source>
</evidence>
<dbReference type="Gene3D" id="2.70.70.10">
    <property type="entry name" value="Glucose Permease (Domain IIA)"/>
    <property type="match status" value="1"/>
</dbReference>
<keyword evidence="8" id="KW-1133">Transmembrane helix</keyword>
<dbReference type="Proteomes" id="UP000509636">
    <property type="component" value="Chromosome"/>
</dbReference>
<evidence type="ECO:0000256" key="5">
    <source>
        <dbReference type="ARBA" id="ARBA00022612"/>
    </source>
</evidence>
<organism evidence="10 11">
    <name type="scientific">Staphylococcus hominis</name>
    <dbReference type="NCBI Taxonomy" id="1290"/>
    <lineage>
        <taxon>Bacteria</taxon>
        <taxon>Bacillati</taxon>
        <taxon>Bacillota</taxon>
        <taxon>Bacilli</taxon>
        <taxon>Bacillales</taxon>
        <taxon>Staphylococcaceae</taxon>
        <taxon>Staphylococcus</taxon>
    </lineage>
</organism>
<dbReference type="GO" id="GO:0006508">
    <property type="term" value="P:proteolysis"/>
    <property type="evidence" value="ECO:0007669"/>
    <property type="project" value="UniProtKB-KW"/>
</dbReference>
<dbReference type="CDD" id="cd13402">
    <property type="entry name" value="LT_TF-like"/>
    <property type="match status" value="1"/>
</dbReference>
<comment type="catalytic activity">
    <reaction evidence="1">
        <text>Hydrolysis of the -Gly-|-Gly- bond in the pentaglycine inter-peptide link joining staphylococcal cell wall peptidoglycans.</text>
        <dbReference type="EC" id="3.4.24.75"/>
    </reaction>
</comment>
<protein>
    <recommendedName>
        <fullName evidence="4">lysostaphin</fullName>
        <ecNumber evidence="4">3.4.24.75</ecNumber>
    </recommendedName>
</protein>
<sequence length="1385" mass="150989">MGTAMTQIWNKMTKAVAEGGDTLDSFAQTAGVSGKEFAQVWENNPSKALSMFVKGLSETKGGAKGVLQALDDVGIKGIREADTIRRMANNHEVLDKALKTGAEGWKKNTALTDEANIRYETMGSKLKMLKNTFINFARTIGDAVAPIVSFLADKLTGLFEHLQGTSNATKIAIAAFTLLGVAIPPLIVATGVLAHSIVGISEAMTLLNDTKGGAKFFSLFNGGIKGLLPKIGQLLTKIPLLGSAFTLLTGPVGIVIGVITALTAGIVYLWKTNDSFRNFVINAWNAIKNSAIAVFGFIKPYIINIWDGIKNSSIAIWNALKTAAKVTWNAIKFAVQHPIQALKNIISGIWNFIKANSLNTWNLIKTGILNIAKSLVSLVRASFNGLKAFFTMLWNFIKNNSIRAWLAIKNSVLAIIRNFITLSKHNFAVLKGFLSALWTSIKNTAIKLWTALKIGVLAIVRTLVSTARNILNTLKNFITRLWQSIKAISIRIWTAIKNVVINAIKGMYNGVRKILANLKAFITRTWTAIKNTTIKLAKGLSTGVKNAFNSLSRVTRSIFNKLKAFMSNVWRNIKNTTVKFAKSLWSGVKKTWNSLSSGTRRIFNSVKSYMNRTWNNIKNNTVRLAKNLWSGVKRNWNALKSGTTRLFNSVKNYMSRTWNSIKNNTIKFARLLWAGVKRNWNSLKSGTSAIFSRVKNDTVSKWKSMKSSMVNISSALWSKVKNIFNTMAGGLKSIIGRIKGHINGMVTAVKKGLNKLIDGVNWVAGKLDMDKLPKIKLSTGTESTHTQNYVTNGKLNRNTLATVGDKGPGNGPGGFRHETVIPPSGKAFITPATDTTIPLAKGTRILNGAQTHTMLSNNMVPKFSIGTKLKDFAMNTFDSGKKAIKGGIDKVKDAGGTVKNTVKNTAAKGIAKGIEVTEKAKDVGSAVIKGIGDVFDYIGHPGKLVNKIFEKVGFNFDFLKGAELPYMLMQGAYKKLKNGVKSLFDGWLNDAGGGDGSSFTGYHINTGYYPNGGAPGYGFAGGHHYGIDFGTPYGTTINSTNDGNLKEIHNFGGGLVARLLTGQFTLFFMHLSKILKHGKVKAGEPIAKTGNSGNWTTGPHLHFQVEKGRHDTITNANTVNPLKWLKGHAKSGGGAPKAGIKWAPQIKKALRMNGLPTTPAYVNAWARQIDSESSGNPRAVQGGYVDANTGGNEAKGLVQVARKTFNSMKFPGHGNVFNPLDNLLAGIHWAKYKYGKNMLSVIGHGHGYATGGLIKNAGWYNIAEGGYPEWIIPTDPSRRNDAMKMLALAAQDIDKKSSTRGNKRPNSLPKPSGSNDNDVLLQMLQAQQQQIALLTQIVTSNQTIADKNFEPTIDKYTHEQQVFNSIDKYNRQKQRKSRFKPGEVT</sequence>
<keyword evidence="8" id="KW-0812">Transmembrane</keyword>
<evidence type="ECO:0000259" key="9">
    <source>
        <dbReference type="Pfam" id="PF01551"/>
    </source>
</evidence>